<reference evidence="1 2" key="1">
    <citation type="journal article" date="2016" name="Nat. Commun.">
        <title>Extremotolerant tardigrade genome and improved radiotolerance of human cultured cells by tardigrade-unique protein.</title>
        <authorList>
            <person name="Hashimoto T."/>
            <person name="Horikawa D.D."/>
            <person name="Saito Y."/>
            <person name="Kuwahara H."/>
            <person name="Kozuka-Hata H."/>
            <person name="Shin-I T."/>
            <person name="Minakuchi Y."/>
            <person name="Ohishi K."/>
            <person name="Motoyama A."/>
            <person name="Aizu T."/>
            <person name="Enomoto A."/>
            <person name="Kondo K."/>
            <person name="Tanaka S."/>
            <person name="Hara Y."/>
            <person name="Koshikawa S."/>
            <person name="Sagara H."/>
            <person name="Miura T."/>
            <person name="Yokobori S."/>
            <person name="Miyagawa K."/>
            <person name="Suzuki Y."/>
            <person name="Kubo T."/>
            <person name="Oyama M."/>
            <person name="Kohara Y."/>
            <person name="Fujiyama A."/>
            <person name="Arakawa K."/>
            <person name="Katayama T."/>
            <person name="Toyoda A."/>
            <person name="Kunieda T."/>
        </authorList>
    </citation>
    <scope>NUCLEOTIDE SEQUENCE [LARGE SCALE GENOMIC DNA]</scope>
    <source>
        <strain evidence="1 2">YOKOZUNA-1</strain>
    </source>
</reference>
<accession>A0A1D1W7C2</accession>
<protein>
    <submittedName>
        <fullName evidence="1">Uncharacterized protein</fullName>
    </submittedName>
</protein>
<organism evidence="1 2">
    <name type="scientific">Ramazzottius varieornatus</name>
    <name type="common">Water bear</name>
    <name type="synonym">Tardigrade</name>
    <dbReference type="NCBI Taxonomy" id="947166"/>
    <lineage>
        <taxon>Eukaryota</taxon>
        <taxon>Metazoa</taxon>
        <taxon>Ecdysozoa</taxon>
        <taxon>Tardigrada</taxon>
        <taxon>Eutardigrada</taxon>
        <taxon>Parachela</taxon>
        <taxon>Hypsibioidea</taxon>
        <taxon>Ramazzottiidae</taxon>
        <taxon>Ramazzottius</taxon>
    </lineage>
</organism>
<dbReference type="Proteomes" id="UP000186922">
    <property type="component" value="Unassembled WGS sequence"/>
</dbReference>
<dbReference type="EMBL" id="BDGG01000021">
    <property type="protein sequence ID" value="GAV09300.1"/>
    <property type="molecule type" value="Genomic_DNA"/>
</dbReference>
<comment type="caution">
    <text evidence="1">The sequence shown here is derived from an EMBL/GenBank/DDBJ whole genome shotgun (WGS) entry which is preliminary data.</text>
</comment>
<sequence length="490" mass="55195">MDGTVWEAACCLCKRFPLVHGSASPDANELMRSVIENMQESSESIRIVLDGTAPSEQHNGIRNISQAEKPALRNIFRRMNNVTPMTQPKGTPARLPAIISDHEVLVVIEESQERKKENKQLSAKGDRTTVRCDAILNYFGSHWVKELTDPSLPLLTCLPKNVLGDHLRSFCWGLEAALRQVSPVDLGPARDEASKLLDTQCWSLRVEYLKAKEKLTLTQQRRLENFRLEAEVYVKERQRTAYSDLLKHKLSWGALIRTPALENTGVEMEEGLKLHCQEEFDHTLRKLGRLQEKAIADVMVSKIEALKMGEEILSPLRFWLLLWEALLGAESSSLQQLLHAATTAHKELFEEIQRFGRVTDPLKACASTSVLQRQHDCAVQLTRALAESKIDVLKFLSVFRAECTDEIRLANEIGVLGGLLEVVSSFETGEAWASHEQSQKLMEATLTRWNYIRNQLGRPELQANRLSSRTAIIHSAGDKSYFDSLDGSSS</sequence>
<keyword evidence="2" id="KW-1185">Reference proteome</keyword>
<evidence type="ECO:0000313" key="2">
    <source>
        <dbReference type="Proteomes" id="UP000186922"/>
    </source>
</evidence>
<proteinExistence type="predicted"/>
<name>A0A1D1W7C2_RAMVA</name>
<dbReference type="AlphaFoldDB" id="A0A1D1W7C2"/>
<gene>
    <name evidence="1" type="primary">RvY_18867-1</name>
    <name evidence="1" type="synonym">RvY_18867.1</name>
    <name evidence="1" type="ORF">RvY_18867</name>
</gene>
<evidence type="ECO:0000313" key="1">
    <source>
        <dbReference type="EMBL" id="GAV09300.1"/>
    </source>
</evidence>